<feature type="transmembrane region" description="Helical" evidence="2">
    <location>
        <begin position="12"/>
        <end position="33"/>
    </location>
</feature>
<reference evidence="3" key="1">
    <citation type="submission" date="2018-05" db="EMBL/GenBank/DDBJ databases">
        <authorList>
            <person name="Lanie J.A."/>
            <person name="Ng W.-L."/>
            <person name="Kazmierczak K.M."/>
            <person name="Andrzejewski T.M."/>
            <person name="Davidsen T.M."/>
            <person name="Wayne K.J."/>
            <person name="Tettelin H."/>
            <person name="Glass J.I."/>
            <person name="Rusch D."/>
            <person name="Podicherti R."/>
            <person name="Tsui H.-C.T."/>
            <person name="Winkler M.E."/>
        </authorList>
    </citation>
    <scope>NUCLEOTIDE SEQUENCE</scope>
</reference>
<feature type="transmembrane region" description="Helical" evidence="2">
    <location>
        <begin position="90"/>
        <end position="112"/>
    </location>
</feature>
<dbReference type="PANTHER" id="PTHR43298">
    <property type="entry name" value="MULTIDRUG RESISTANCE PROTEIN NORM-RELATED"/>
    <property type="match status" value="1"/>
</dbReference>
<keyword evidence="2" id="KW-0472">Membrane</keyword>
<dbReference type="AlphaFoldDB" id="A0A383C3G1"/>
<proteinExistence type="predicted"/>
<dbReference type="Pfam" id="PF01554">
    <property type="entry name" value="MatE"/>
    <property type="match status" value="1"/>
</dbReference>
<evidence type="ECO:0008006" key="4">
    <source>
        <dbReference type="Google" id="ProtNLM"/>
    </source>
</evidence>
<dbReference type="PANTHER" id="PTHR43298:SF2">
    <property type="entry name" value="FMN_FAD EXPORTER YEEO-RELATED"/>
    <property type="match status" value="1"/>
</dbReference>
<feature type="transmembrane region" description="Helical" evidence="2">
    <location>
        <begin position="161"/>
        <end position="182"/>
    </location>
</feature>
<organism evidence="3">
    <name type="scientific">marine metagenome</name>
    <dbReference type="NCBI Taxonomy" id="408172"/>
    <lineage>
        <taxon>unclassified sequences</taxon>
        <taxon>metagenomes</taxon>
        <taxon>ecological metagenomes</taxon>
    </lineage>
</organism>
<dbReference type="GO" id="GO:0005886">
    <property type="term" value="C:plasma membrane"/>
    <property type="evidence" value="ECO:0007669"/>
    <property type="project" value="TreeGrafter"/>
</dbReference>
<keyword evidence="1" id="KW-0813">Transport</keyword>
<keyword evidence="2" id="KW-0812">Transmembrane</keyword>
<feature type="transmembrane region" description="Helical" evidence="2">
    <location>
        <begin position="132"/>
        <end position="149"/>
    </location>
</feature>
<feature type="transmembrane region" description="Helical" evidence="2">
    <location>
        <begin position="45"/>
        <end position="70"/>
    </location>
</feature>
<feature type="non-terminal residue" evidence="3">
    <location>
        <position position="199"/>
    </location>
</feature>
<sequence>MSNNLNKSISRQIIILAIPIILSNLSRVMMGLADMAMVSRLGATALAATGMGSLLVWVCLSTGIGVRTAVQTVSARRLGQKKYFECGDALNNGIIIAIAIAIPLTIVGILYTREIAELFLLDKDVIQHCTDYLFIGYFSLIFVIISFAYQGFYAGIEETKVHMVVTIVSNILNVYLNAGFIYGSDYITEYFTEMGLPWL</sequence>
<gene>
    <name evidence="3" type="ORF">METZ01_LOCUS479576</name>
</gene>
<evidence type="ECO:0000313" key="3">
    <source>
        <dbReference type="EMBL" id="SVE26722.1"/>
    </source>
</evidence>
<name>A0A383C3G1_9ZZZZ</name>
<dbReference type="InterPro" id="IPR050222">
    <property type="entry name" value="MATE_MdtK"/>
</dbReference>
<dbReference type="GO" id="GO:0015297">
    <property type="term" value="F:antiporter activity"/>
    <property type="evidence" value="ECO:0007669"/>
    <property type="project" value="InterPro"/>
</dbReference>
<dbReference type="EMBL" id="UINC01205514">
    <property type="protein sequence ID" value="SVE26722.1"/>
    <property type="molecule type" value="Genomic_DNA"/>
</dbReference>
<dbReference type="InterPro" id="IPR002528">
    <property type="entry name" value="MATE_fam"/>
</dbReference>
<evidence type="ECO:0000256" key="2">
    <source>
        <dbReference type="SAM" id="Phobius"/>
    </source>
</evidence>
<dbReference type="GO" id="GO:0042910">
    <property type="term" value="F:xenobiotic transmembrane transporter activity"/>
    <property type="evidence" value="ECO:0007669"/>
    <property type="project" value="InterPro"/>
</dbReference>
<accession>A0A383C3G1</accession>
<keyword evidence="2" id="KW-1133">Transmembrane helix</keyword>
<protein>
    <recommendedName>
        <fullName evidence="4">Polysaccharide biosynthesis protein C-terminal domain-containing protein</fullName>
    </recommendedName>
</protein>
<evidence type="ECO:0000256" key="1">
    <source>
        <dbReference type="ARBA" id="ARBA00022448"/>
    </source>
</evidence>